<proteinExistence type="predicted"/>
<accession>A0A6B0U3Q5</accession>
<protein>
    <submittedName>
        <fullName evidence="2">Uncharacterized protein</fullName>
    </submittedName>
</protein>
<dbReference type="EMBL" id="GIFC01001754">
    <property type="protein sequence ID" value="MXU83837.1"/>
    <property type="molecule type" value="Transcribed_RNA"/>
</dbReference>
<evidence type="ECO:0000256" key="1">
    <source>
        <dbReference type="SAM" id="Phobius"/>
    </source>
</evidence>
<feature type="transmembrane region" description="Helical" evidence="1">
    <location>
        <begin position="47"/>
        <end position="71"/>
    </location>
</feature>
<keyword evidence="1" id="KW-0472">Membrane</keyword>
<keyword evidence="1" id="KW-0812">Transmembrane</keyword>
<reference evidence="2" key="1">
    <citation type="submission" date="2019-12" db="EMBL/GenBank/DDBJ databases">
        <title>An insight into the sialome of adult female Ixodes ricinus ticks feeding for 6 days.</title>
        <authorList>
            <person name="Perner J."/>
            <person name="Ribeiro J.M.C."/>
        </authorList>
    </citation>
    <scope>NUCLEOTIDE SEQUENCE</scope>
    <source>
        <strain evidence="2">Semi-engorged</strain>
        <tissue evidence="2">Salivary glands</tissue>
    </source>
</reference>
<dbReference type="AlphaFoldDB" id="A0A6B0U3Q5"/>
<keyword evidence="1" id="KW-1133">Transmembrane helix</keyword>
<sequence length="77" mass="8047">MGGGGGSSSLALGVVAVARVVARWGACMRFGFYLRKRCLGRARAAGGATALALLFRLKFPCVAVVLIALYWRRGGGM</sequence>
<evidence type="ECO:0000313" key="2">
    <source>
        <dbReference type="EMBL" id="MXU83837.1"/>
    </source>
</evidence>
<organism evidence="2">
    <name type="scientific">Ixodes ricinus</name>
    <name type="common">Common tick</name>
    <name type="synonym">Acarus ricinus</name>
    <dbReference type="NCBI Taxonomy" id="34613"/>
    <lineage>
        <taxon>Eukaryota</taxon>
        <taxon>Metazoa</taxon>
        <taxon>Ecdysozoa</taxon>
        <taxon>Arthropoda</taxon>
        <taxon>Chelicerata</taxon>
        <taxon>Arachnida</taxon>
        <taxon>Acari</taxon>
        <taxon>Parasitiformes</taxon>
        <taxon>Ixodida</taxon>
        <taxon>Ixodoidea</taxon>
        <taxon>Ixodidae</taxon>
        <taxon>Ixodinae</taxon>
        <taxon>Ixodes</taxon>
    </lineage>
</organism>
<feature type="transmembrane region" description="Helical" evidence="1">
    <location>
        <begin position="6"/>
        <end position="26"/>
    </location>
</feature>
<name>A0A6B0U3Q5_IXORI</name>